<protein>
    <recommendedName>
        <fullName evidence="2">PPIase cyclophilin-type domain-containing protein</fullName>
    </recommendedName>
</protein>
<dbReference type="Proteomes" id="UP000410492">
    <property type="component" value="Unassembled WGS sequence"/>
</dbReference>
<evidence type="ECO:0000256" key="1">
    <source>
        <dbReference type="ARBA" id="ARBA00008315"/>
    </source>
</evidence>
<organism evidence="3 4">
    <name type="scientific">Callosobruchus maculatus</name>
    <name type="common">Southern cowpea weevil</name>
    <name type="synonym">Pulse bruchid</name>
    <dbReference type="NCBI Taxonomy" id="64391"/>
    <lineage>
        <taxon>Eukaryota</taxon>
        <taxon>Metazoa</taxon>
        <taxon>Ecdysozoa</taxon>
        <taxon>Arthropoda</taxon>
        <taxon>Hexapoda</taxon>
        <taxon>Insecta</taxon>
        <taxon>Pterygota</taxon>
        <taxon>Neoptera</taxon>
        <taxon>Endopterygota</taxon>
        <taxon>Coleoptera</taxon>
        <taxon>Polyphaga</taxon>
        <taxon>Cucujiformia</taxon>
        <taxon>Chrysomeloidea</taxon>
        <taxon>Chrysomelidae</taxon>
        <taxon>Bruchinae</taxon>
        <taxon>Bruchini</taxon>
        <taxon>Callosobruchus</taxon>
    </lineage>
</organism>
<dbReference type="GO" id="GO:0003755">
    <property type="term" value="F:peptidyl-prolyl cis-trans isomerase activity"/>
    <property type="evidence" value="ECO:0007669"/>
    <property type="project" value="InterPro"/>
</dbReference>
<comment type="similarity">
    <text evidence="1">Belongs to the CFAP97 family.</text>
</comment>
<reference evidence="3 4" key="1">
    <citation type="submission" date="2019-01" db="EMBL/GenBank/DDBJ databases">
        <authorList>
            <person name="Sayadi A."/>
        </authorList>
    </citation>
    <scope>NUCLEOTIDE SEQUENCE [LARGE SCALE GENOMIC DNA]</scope>
</reference>
<dbReference type="AlphaFoldDB" id="A0A653D8B3"/>
<gene>
    <name evidence="3" type="ORF">CALMAC_LOCUS15268</name>
</gene>
<dbReference type="Gene3D" id="2.40.100.10">
    <property type="entry name" value="Cyclophilin-like"/>
    <property type="match status" value="1"/>
</dbReference>
<sequence length="362" mass="41893">MEKKHTKIIKKRRFRPFKQFRYLPGSVPLQKNKADLTQYNQHRFKCFYASPKVDCCPAKLNPYNIYNTKKLRDQLAKTQIIDKENKELLQKINLINRHGGRVDTFNKDAYKRLEFWRGHEYHMHKIVEHNKEIYERLVSAVSRYPTAALLAEWHRMLHNIIHSCQFPFVILDKEDKDKTLAAQPSISEGLPLSPQPMARPRCFMDFKVDKGEYLGRIIIELYFEFVPVTVQNFLEICKGASNLTYKNCLVHSIIRGKYLETGDITLGTGRGGVSVYGDSFQEENHVLKHTKAGVLSMKRMQYKTENNSQFCISLNALEELDHKNVVFGKIVKGSATIFKIEGYGRKIGKPFASIRISNCGAL</sequence>
<dbReference type="Pfam" id="PF13879">
    <property type="entry name" value="Hmw_CFAP97"/>
    <property type="match status" value="1"/>
</dbReference>
<evidence type="ECO:0000313" key="4">
    <source>
        <dbReference type="Proteomes" id="UP000410492"/>
    </source>
</evidence>
<dbReference type="Pfam" id="PF00160">
    <property type="entry name" value="Pro_isomerase"/>
    <property type="match status" value="1"/>
</dbReference>
<dbReference type="EMBL" id="CAACVG010010672">
    <property type="protein sequence ID" value="VEN56358.1"/>
    <property type="molecule type" value="Genomic_DNA"/>
</dbReference>
<dbReference type="GO" id="GO:0005737">
    <property type="term" value="C:cytoplasm"/>
    <property type="evidence" value="ECO:0007669"/>
    <property type="project" value="TreeGrafter"/>
</dbReference>
<dbReference type="PANTHER" id="PTHR11071:SF561">
    <property type="entry name" value="PEPTIDYL-PROLYL CIS-TRANS ISOMERASE D-RELATED"/>
    <property type="match status" value="1"/>
</dbReference>
<dbReference type="InterPro" id="IPR002130">
    <property type="entry name" value="Cyclophilin-type_PPIase_dom"/>
</dbReference>
<dbReference type="PRINTS" id="PR00153">
    <property type="entry name" value="CSAPPISMRASE"/>
</dbReference>
<dbReference type="GO" id="GO:0006457">
    <property type="term" value="P:protein folding"/>
    <property type="evidence" value="ECO:0007669"/>
    <property type="project" value="TreeGrafter"/>
</dbReference>
<keyword evidence="4" id="KW-1185">Reference proteome</keyword>
<dbReference type="SUPFAM" id="SSF50891">
    <property type="entry name" value="Cyclophilin-like"/>
    <property type="match status" value="1"/>
</dbReference>
<dbReference type="PROSITE" id="PS50072">
    <property type="entry name" value="CSA_PPIASE_2"/>
    <property type="match status" value="1"/>
</dbReference>
<feature type="domain" description="PPIase cyclophilin-type" evidence="2">
    <location>
        <begin position="211"/>
        <end position="361"/>
    </location>
</feature>
<evidence type="ECO:0000313" key="3">
    <source>
        <dbReference type="EMBL" id="VEN56358.1"/>
    </source>
</evidence>
<dbReference type="OrthoDB" id="193499at2759"/>
<evidence type="ECO:0000259" key="2">
    <source>
        <dbReference type="PROSITE" id="PS50072"/>
    </source>
</evidence>
<name>A0A653D8B3_CALMS</name>
<dbReference type="PANTHER" id="PTHR11071">
    <property type="entry name" value="PEPTIDYL-PROLYL CIS-TRANS ISOMERASE"/>
    <property type="match status" value="1"/>
</dbReference>
<accession>A0A653D8B3</accession>
<dbReference type="InterPro" id="IPR029488">
    <property type="entry name" value="Hmw/CFAP97"/>
</dbReference>
<dbReference type="InterPro" id="IPR029000">
    <property type="entry name" value="Cyclophilin-like_dom_sf"/>
</dbReference>
<dbReference type="GO" id="GO:0016018">
    <property type="term" value="F:cyclosporin A binding"/>
    <property type="evidence" value="ECO:0007669"/>
    <property type="project" value="TreeGrafter"/>
</dbReference>
<proteinExistence type="inferred from homology"/>